<name>A0ABM9PAX1_9FLAO</name>
<proteinExistence type="predicted"/>
<evidence type="ECO:0008006" key="3">
    <source>
        <dbReference type="Google" id="ProtNLM"/>
    </source>
</evidence>
<accession>A0ABM9PAX1</accession>
<dbReference type="PROSITE" id="PS51257">
    <property type="entry name" value="PROKAR_LIPOPROTEIN"/>
    <property type="match status" value="1"/>
</dbReference>
<gene>
    <name evidence="1" type="ORF">T190423A01A_20464</name>
</gene>
<protein>
    <recommendedName>
        <fullName evidence="3">Lipoprotein</fullName>
    </recommendedName>
</protein>
<comment type="caution">
    <text evidence="1">The sequence shown here is derived from an EMBL/GenBank/DDBJ whole genome shotgun (WGS) entry which is preliminary data.</text>
</comment>
<reference evidence="1 2" key="1">
    <citation type="submission" date="2024-05" db="EMBL/GenBank/DDBJ databases">
        <authorList>
            <person name="Duchaud E."/>
        </authorList>
    </citation>
    <scope>NUCLEOTIDE SEQUENCE [LARGE SCALE GENOMIC DNA]</scope>
    <source>
        <strain evidence="1">Ena-SAMPLE-TAB-13-05-2024-13:56:06:370-140308</strain>
    </source>
</reference>
<dbReference type="Proteomes" id="UP001497527">
    <property type="component" value="Unassembled WGS sequence"/>
</dbReference>
<dbReference type="EMBL" id="CAXJIO010000011">
    <property type="protein sequence ID" value="CAL2102713.1"/>
    <property type="molecule type" value="Genomic_DNA"/>
</dbReference>
<organism evidence="1 2">
    <name type="scientific">Tenacibaculum polynesiense</name>
    <dbReference type="NCBI Taxonomy" id="3137857"/>
    <lineage>
        <taxon>Bacteria</taxon>
        <taxon>Pseudomonadati</taxon>
        <taxon>Bacteroidota</taxon>
        <taxon>Flavobacteriia</taxon>
        <taxon>Flavobacteriales</taxon>
        <taxon>Flavobacteriaceae</taxon>
        <taxon>Tenacibaculum</taxon>
    </lineage>
</organism>
<evidence type="ECO:0000313" key="2">
    <source>
        <dbReference type="Proteomes" id="UP001497527"/>
    </source>
</evidence>
<sequence>MKTSAISVLLVFLIIFLACEKVKKVSHEDVLVVNLKEETSKEKEVFLKLDLDKNHQNLLNPAVSKDSLKSVYQSWVKLHTDLNVFLGEKKFNWGLEKTQIKLFNKIYFNKEGRIKTYAFRVYDSISKEKADEFKKLIKDFAQEVKIKIKRENAFAQCGKISLPNN</sequence>
<keyword evidence="2" id="KW-1185">Reference proteome</keyword>
<evidence type="ECO:0000313" key="1">
    <source>
        <dbReference type="EMBL" id="CAL2102713.1"/>
    </source>
</evidence>
<dbReference type="RefSeq" id="WP_348716309.1">
    <property type="nucleotide sequence ID" value="NZ_CAXJIO010000011.1"/>
</dbReference>